<keyword evidence="1" id="KW-0812">Transmembrane</keyword>
<reference evidence="2 4" key="1">
    <citation type="journal article" date="2017" name="Nature">
        <title>The sunflower genome provides insights into oil metabolism, flowering and Asterid evolution.</title>
        <authorList>
            <person name="Badouin H."/>
            <person name="Gouzy J."/>
            <person name="Grassa C.J."/>
            <person name="Murat F."/>
            <person name="Staton S.E."/>
            <person name="Cottret L."/>
            <person name="Lelandais-Briere C."/>
            <person name="Owens G.L."/>
            <person name="Carrere S."/>
            <person name="Mayjonade B."/>
            <person name="Legrand L."/>
            <person name="Gill N."/>
            <person name="Kane N.C."/>
            <person name="Bowers J.E."/>
            <person name="Hubner S."/>
            <person name="Bellec A."/>
            <person name="Berard A."/>
            <person name="Berges H."/>
            <person name="Blanchet N."/>
            <person name="Boniface M.C."/>
            <person name="Brunel D."/>
            <person name="Catrice O."/>
            <person name="Chaidir N."/>
            <person name="Claudel C."/>
            <person name="Donnadieu C."/>
            <person name="Faraut T."/>
            <person name="Fievet G."/>
            <person name="Helmstetter N."/>
            <person name="King M."/>
            <person name="Knapp S.J."/>
            <person name="Lai Z."/>
            <person name="Le Paslier M.C."/>
            <person name="Lippi Y."/>
            <person name="Lorenzon L."/>
            <person name="Mandel J.R."/>
            <person name="Marage G."/>
            <person name="Marchand G."/>
            <person name="Marquand E."/>
            <person name="Bret-Mestries E."/>
            <person name="Morien E."/>
            <person name="Nambeesan S."/>
            <person name="Nguyen T."/>
            <person name="Pegot-Espagnet P."/>
            <person name="Pouilly N."/>
            <person name="Raftis F."/>
            <person name="Sallet E."/>
            <person name="Schiex T."/>
            <person name="Thomas J."/>
            <person name="Vandecasteele C."/>
            <person name="Vares D."/>
            <person name="Vear F."/>
            <person name="Vautrin S."/>
            <person name="Crespi M."/>
            <person name="Mangin B."/>
            <person name="Burke J.M."/>
            <person name="Salse J."/>
            <person name="Munos S."/>
            <person name="Vincourt P."/>
            <person name="Rieseberg L.H."/>
            <person name="Langlade N.B."/>
        </authorList>
    </citation>
    <scope>NUCLEOTIDE SEQUENCE [LARGE SCALE GENOMIC DNA]</scope>
    <source>
        <strain evidence="4">cv. SF193</strain>
        <tissue evidence="2">Leaves</tissue>
    </source>
</reference>
<evidence type="ECO:0000313" key="4">
    <source>
        <dbReference type="Proteomes" id="UP000215914"/>
    </source>
</evidence>
<keyword evidence="1" id="KW-1133">Transmembrane helix</keyword>
<evidence type="ECO:0000313" key="2">
    <source>
        <dbReference type="EMBL" id="KAF5804036.1"/>
    </source>
</evidence>
<dbReference type="EMBL" id="MNCJ02000321">
    <property type="protein sequence ID" value="KAF5804036.1"/>
    <property type="molecule type" value="Genomic_DNA"/>
</dbReference>
<gene>
    <name evidence="3" type="ORF">HannXRQ_Chr10g0313621</name>
    <name evidence="2" type="ORF">HanXRQr2_Chr06g0278391</name>
</gene>
<accession>A0A251TNU0</accession>
<name>A0A251TNU0_HELAN</name>
<dbReference type="Gramene" id="mRNA:HanXRQr2_Chr06g0278391">
    <property type="protein sequence ID" value="mRNA:HanXRQr2_Chr06g0278391"/>
    <property type="gene ID" value="HanXRQr2_Chr06g0278391"/>
</dbReference>
<protein>
    <submittedName>
        <fullName evidence="3">Uncharacterized protein</fullName>
    </submittedName>
</protein>
<keyword evidence="4" id="KW-1185">Reference proteome</keyword>
<evidence type="ECO:0000313" key="3">
    <source>
        <dbReference type="EMBL" id="OTG12797.1"/>
    </source>
</evidence>
<dbReference type="EMBL" id="CM007899">
    <property type="protein sequence ID" value="OTG12797.1"/>
    <property type="molecule type" value="Genomic_DNA"/>
</dbReference>
<dbReference type="AlphaFoldDB" id="A0A251TNU0"/>
<proteinExistence type="predicted"/>
<evidence type="ECO:0000256" key="1">
    <source>
        <dbReference type="SAM" id="Phobius"/>
    </source>
</evidence>
<feature type="transmembrane region" description="Helical" evidence="1">
    <location>
        <begin position="27"/>
        <end position="47"/>
    </location>
</feature>
<reference evidence="2" key="3">
    <citation type="submission" date="2020-06" db="EMBL/GenBank/DDBJ databases">
        <title>Helianthus annuus Genome sequencing and assembly Release 2.</title>
        <authorList>
            <person name="Gouzy J."/>
            <person name="Langlade N."/>
            <person name="Munos S."/>
        </authorList>
    </citation>
    <scope>NUCLEOTIDE SEQUENCE</scope>
    <source>
        <tissue evidence="2">Leaves</tissue>
    </source>
</reference>
<reference evidence="3" key="2">
    <citation type="submission" date="2017-02" db="EMBL/GenBank/DDBJ databases">
        <title>Sunflower complete genome.</title>
        <authorList>
            <person name="Langlade N."/>
            <person name="Munos S."/>
        </authorList>
    </citation>
    <scope>NUCLEOTIDE SEQUENCE [LARGE SCALE GENOMIC DNA]</scope>
    <source>
        <tissue evidence="3">Leaves</tissue>
    </source>
</reference>
<keyword evidence="1" id="KW-0472">Membrane</keyword>
<dbReference type="InParanoid" id="A0A251TNU0"/>
<sequence>MLAGERSRCRSYSGEMESPERLEFVNLFRVILFVLFGVLNLYSCVITRKRNAINVDRRSDQENKLG</sequence>
<organism evidence="3 4">
    <name type="scientific">Helianthus annuus</name>
    <name type="common">Common sunflower</name>
    <dbReference type="NCBI Taxonomy" id="4232"/>
    <lineage>
        <taxon>Eukaryota</taxon>
        <taxon>Viridiplantae</taxon>
        <taxon>Streptophyta</taxon>
        <taxon>Embryophyta</taxon>
        <taxon>Tracheophyta</taxon>
        <taxon>Spermatophyta</taxon>
        <taxon>Magnoliopsida</taxon>
        <taxon>eudicotyledons</taxon>
        <taxon>Gunneridae</taxon>
        <taxon>Pentapetalae</taxon>
        <taxon>asterids</taxon>
        <taxon>campanulids</taxon>
        <taxon>Asterales</taxon>
        <taxon>Asteraceae</taxon>
        <taxon>Asteroideae</taxon>
        <taxon>Heliantheae alliance</taxon>
        <taxon>Heliantheae</taxon>
        <taxon>Helianthus</taxon>
    </lineage>
</organism>
<dbReference type="Proteomes" id="UP000215914">
    <property type="component" value="Chromosome 10"/>
</dbReference>